<evidence type="ECO:0000256" key="2">
    <source>
        <dbReference type="ARBA" id="ARBA00006591"/>
    </source>
</evidence>
<proteinExistence type="inferred from homology"/>
<dbReference type="InterPro" id="IPR006640">
    <property type="entry name" value="SprT-like_domain"/>
</dbReference>
<evidence type="ECO:0000256" key="4">
    <source>
        <dbReference type="ARBA" id="ARBA00022490"/>
    </source>
</evidence>
<gene>
    <name evidence="7 9" type="primary">sprT</name>
    <name evidence="9" type="ORF">PA42_01650</name>
</gene>
<reference evidence="9" key="1">
    <citation type="submission" date="2024-05" db="EMBL/GenBank/DDBJ databases">
        <title>Determining zoonotic pasteurella genome.</title>
        <authorList>
            <person name="Maeda T."/>
            <person name="Takahashi T."/>
            <person name="Yoshida H."/>
        </authorList>
    </citation>
    <scope>NUCLEOTIDE SEQUENCE</scope>
    <source>
        <strain evidence="9">PA42</strain>
    </source>
</reference>
<feature type="domain" description="SprT-like" evidence="8">
    <location>
        <begin position="16"/>
        <end position="165"/>
    </location>
</feature>
<dbReference type="RefSeq" id="WP_049216440.1">
    <property type="nucleotide sequence ID" value="NZ_BPUX01000001.1"/>
</dbReference>
<evidence type="ECO:0000256" key="3">
    <source>
        <dbReference type="ARBA" id="ARBA00020082"/>
    </source>
</evidence>
<comment type="caution">
    <text evidence="9">The sequence shown here is derived from an EMBL/GenBank/DDBJ whole genome shotgun (WGS) entry which is preliminary data.</text>
</comment>
<evidence type="ECO:0000256" key="7">
    <source>
        <dbReference type="HAMAP-Rule" id="MF_00746"/>
    </source>
</evidence>
<dbReference type="NCBIfam" id="NF003421">
    <property type="entry name" value="PRK04860.1"/>
    <property type="match status" value="1"/>
</dbReference>
<feature type="binding site" evidence="7">
    <location>
        <position position="82"/>
    </location>
    <ligand>
        <name>Zn(2+)</name>
        <dbReference type="ChEBI" id="CHEBI:29105"/>
    </ligand>
</feature>
<feature type="active site" evidence="7">
    <location>
        <position position="79"/>
    </location>
</feature>
<sequence>MQQDTGFRELKMQVQRKLIHCLQLAEKHFKRTFPLPLVTYQVRGLKAGVAYLQSNEIRLNPVLLLENREEFISQVVPHELAHLIVYQVFGRVQPHGKEWREVMMTVFSLAPKVYHQFDITRVKGKTITYYCACREHQLTMRRHYNIQNKKTVYLCKDCKSKLMEKI</sequence>
<dbReference type="PANTHER" id="PTHR38773:SF1">
    <property type="entry name" value="PROTEIN SPRT"/>
    <property type="match status" value="1"/>
</dbReference>
<dbReference type="HAMAP" id="MF_00746">
    <property type="entry name" value="SprT"/>
    <property type="match status" value="1"/>
</dbReference>
<comment type="similarity">
    <text evidence="2 7">Belongs to the SprT family.</text>
</comment>
<feature type="binding site" evidence="7">
    <location>
        <position position="78"/>
    </location>
    <ligand>
        <name>Zn(2+)</name>
        <dbReference type="ChEBI" id="CHEBI:29105"/>
    </ligand>
</feature>
<evidence type="ECO:0000313" key="9">
    <source>
        <dbReference type="EMBL" id="GJH41991.1"/>
    </source>
</evidence>
<evidence type="ECO:0000256" key="6">
    <source>
        <dbReference type="ARBA" id="ARBA00022833"/>
    </source>
</evidence>
<name>A0ABQ4VDK2_9PAST</name>
<evidence type="ECO:0000259" key="8">
    <source>
        <dbReference type="SMART" id="SM00731"/>
    </source>
</evidence>
<dbReference type="SMART" id="SM00731">
    <property type="entry name" value="SprT"/>
    <property type="match status" value="1"/>
</dbReference>
<keyword evidence="4 7" id="KW-0963">Cytoplasm</keyword>
<comment type="subcellular location">
    <subcellularLocation>
        <location evidence="1 7">Cytoplasm</location>
    </subcellularLocation>
</comment>
<organism evidence="9 10">
    <name type="scientific">Pasteurella canis</name>
    <dbReference type="NCBI Taxonomy" id="753"/>
    <lineage>
        <taxon>Bacteria</taxon>
        <taxon>Pseudomonadati</taxon>
        <taxon>Pseudomonadota</taxon>
        <taxon>Gammaproteobacteria</taxon>
        <taxon>Pasteurellales</taxon>
        <taxon>Pasteurellaceae</taxon>
        <taxon>Pasteurella</taxon>
    </lineage>
</organism>
<dbReference type="InterPro" id="IPR023483">
    <property type="entry name" value="Uncharacterised_SprT"/>
</dbReference>
<accession>A0ABQ4VDK2</accession>
<dbReference type="GeneID" id="69686109"/>
<keyword evidence="6 7" id="KW-0862">Zinc</keyword>
<dbReference type="PANTHER" id="PTHR38773">
    <property type="entry name" value="PROTEIN SPRT"/>
    <property type="match status" value="1"/>
</dbReference>
<dbReference type="Pfam" id="PF10263">
    <property type="entry name" value="SprT-like"/>
    <property type="match status" value="1"/>
</dbReference>
<evidence type="ECO:0000313" key="10">
    <source>
        <dbReference type="Proteomes" id="UP001052140"/>
    </source>
</evidence>
<keyword evidence="5 7" id="KW-0479">Metal-binding</keyword>
<keyword evidence="10" id="KW-1185">Reference proteome</keyword>
<dbReference type="EMBL" id="BPUX01000001">
    <property type="protein sequence ID" value="GJH41991.1"/>
    <property type="molecule type" value="Genomic_DNA"/>
</dbReference>
<comment type="cofactor">
    <cofactor evidence="7">
        <name>Zn(2+)</name>
        <dbReference type="ChEBI" id="CHEBI:29105"/>
    </cofactor>
    <text evidence="7">Binds 1 zinc ion.</text>
</comment>
<protein>
    <recommendedName>
        <fullName evidence="3 7">Protein SprT</fullName>
    </recommendedName>
</protein>
<evidence type="ECO:0000256" key="1">
    <source>
        <dbReference type="ARBA" id="ARBA00004496"/>
    </source>
</evidence>
<evidence type="ECO:0000256" key="5">
    <source>
        <dbReference type="ARBA" id="ARBA00022723"/>
    </source>
</evidence>
<dbReference type="Proteomes" id="UP001052140">
    <property type="component" value="Unassembled WGS sequence"/>
</dbReference>